<dbReference type="Pfam" id="PF03781">
    <property type="entry name" value="FGE-sulfatase"/>
    <property type="match status" value="1"/>
</dbReference>
<protein>
    <submittedName>
        <fullName evidence="2">Formylglycine-generating enzyme family protein</fullName>
    </submittedName>
</protein>
<feature type="domain" description="Sulfatase-modifying factor enzyme-like" evidence="1">
    <location>
        <begin position="5"/>
        <end position="305"/>
    </location>
</feature>
<name>A0ABP8XF40_9ACTN</name>
<keyword evidence="3" id="KW-1185">Reference proteome</keyword>
<accession>A0ABP8XF40</accession>
<dbReference type="Gene3D" id="3.90.1580.10">
    <property type="entry name" value="paralog of FGE (formylglycine-generating enzyme)"/>
    <property type="match status" value="1"/>
</dbReference>
<dbReference type="EMBL" id="BAABKM010000002">
    <property type="protein sequence ID" value="GAA4704871.1"/>
    <property type="molecule type" value="Genomic_DNA"/>
</dbReference>
<dbReference type="PANTHER" id="PTHR23150">
    <property type="entry name" value="SULFATASE MODIFYING FACTOR 1, 2"/>
    <property type="match status" value="1"/>
</dbReference>
<dbReference type="InterPro" id="IPR042095">
    <property type="entry name" value="SUMF_sf"/>
</dbReference>
<organism evidence="2 3">
    <name type="scientific">Nocardioides conyzicola</name>
    <dbReference type="NCBI Taxonomy" id="1651781"/>
    <lineage>
        <taxon>Bacteria</taxon>
        <taxon>Bacillati</taxon>
        <taxon>Actinomycetota</taxon>
        <taxon>Actinomycetes</taxon>
        <taxon>Propionibacteriales</taxon>
        <taxon>Nocardioidaceae</taxon>
        <taxon>Nocardioides</taxon>
    </lineage>
</organism>
<proteinExistence type="predicted"/>
<evidence type="ECO:0000313" key="2">
    <source>
        <dbReference type="EMBL" id="GAA4704871.1"/>
    </source>
</evidence>
<comment type="caution">
    <text evidence="2">The sequence shown here is derived from an EMBL/GenBank/DDBJ whole genome shotgun (WGS) entry which is preliminary data.</text>
</comment>
<gene>
    <name evidence="2" type="ORF">GCM10023349_23140</name>
</gene>
<dbReference type="InterPro" id="IPR051043">
    <property type="entry name" value="Sulfatase_Mod_Factor_Kinase"/>
</dbReference>
<reference evidence="3" key="1">
    <citation type="journal article" date="2019" name="Int. J. Syst. Evol. Microbiol.">
        <title>The Global Catalogue of Microorganisms (GCM) 10K type strain sequencing project: providing services to taxonomists for standard genome sequencing and annotation.</title>
        <authorList>
            <consortium name="The Broad Institute Genomics Platform"/>
            <consortium name="The Broad Institute Genome Sequencing Center for Infectious Disease"/>
            <person name="Wu L."/>
            <person name="Ma J."/>
        </authorList>
    </citation>
    <scope>NUCLEOTIDE SEQUENCE [LARGE SCALE GENOMIC DNA]</scope>
    <source>
        <strain evidence="3">JCM 18531</strain>
    </source>
</reference>
<evidence type="ECO:0000313" key="3">
    <source>
        <dbReference type="Proteomes" id="UP001499974"/>
    </source>
</evidence>
<dbReference type="SUPFAM" id="SSF56436">
    <property type="entry name" value="C-type lectin-like"/>
    <property type="match status" value="1"/>
</dbReference>
<dbReference type="Proteomes" id="UP001499974">
    <property type="component" value="Unassembled WGS sequence"/>
</dbReference>
<dbReference type="PANTHER" id="PTHR23150:SF19">
    <property type="entry name" value="FORMYLGLYCINE-GENERATING ENZYME"/>
    <property type="match status" value="1"/>
</dbReference>
<dbReference type="InterPro" id="IPR005532">
    <property type="entry name" value="SUMF_dom"/>
</dbReference>
<dbReference type="InterPro" id="IPR016187">
    <property type="entry name" value="CTDL_fold"/>
</dbReference>
<sequence>MDVSDAMVLVPGGTTTIGNDHFYPEERPLRDVTVGDVWFDPRPVTNAEFARFVDETGHVTVAEVAPDPADFPGADPALLVPGSQVFTQTRGPVHLGDWTQWWRWQPDASWRAPQGPGSSWEAIPDHPVVHVGWEDATAYARWAGKDLATEAEWEHAARGGLVGRDYGWDAVYADELSPGGAVLADTWQGPFPWRSEDPDGHHRTAPVGSYPANGHGLHDMIGNVWEWTSSRWTDTHHAAGEAVPAAATASPCCGGSIRLVETDRFVTKGGSHLCSPHYCQRYRPAARQGHGVNDTTSHVGFRCVRRS</sequence>
<evidence type="ECO:0000259" key="1">
    <source>
        <dbReference type="Pfam" id="PF03781"/>
    </source>
</evidence>